<feature type="non-terminal residue" evidence="1">
    <location>
        <position position="136"/>
    </location>
</feature>
<keyword evidence="2" id="KW-1185">Reference proteome</keyword>
<proteinExistence type="predicted"/>
<name>A0A9N9HNP4_FUNMO</name>
<sequence length="136" mass="15508">SNLSDTKRPVSFALPATLERLNEPLTKQQSFIATNVVLALQANARQEDYDRRPKSLLDLEIIKKLASKDEKITQFVRLLSVSLDVLLKKYTWTDFIDEFNCPHCSLVETLATIENALEGSKWMPNNKENGLKLEDD</sequence>
<evidence type="ECO:0000313" key="2">
    <source>
        <dbReference type="Proteomes" id="UP000789375"/>
    </source>
</evidence>
<dbReference type="AlphaFoldDB" id="A0A9N9HNP4"/>
<reference evidence="1" key="1">
    <citation type="submission" date="2021-06" db="EMBL/GenBank/DDBJ databases">
        <authorList>
            <person name="Kallberg Y."/>
            <person name="Tangrot J."/>
            <person name="Rosling A."/>
        </authorList>
    </citation>
    <scope>NUCLEOTIDE SEQUENCE</scope>
    <source>
        <strain evidence="1">87-6 pot B 2015</strain>
    </source>
</reference>
<dbReference type="Proteomes" id="UP000789375">
    <property type="component" value="Unassembled WGS sequence"/>
</dbReference>
<organism evidence="1 2">
    <name type="scientific">Funneliformis mosseae</name>
    <name type="common">Endomycorrhizal fungus</name>
    <name type="synonym">Glomus mosseae</name>
    <dbReference type="NCBI Taxonomy" id="27381"/>
    <lineage>
        <taxon>Eukaryota</taxon>
        <taxon>Fungi</taxon>
        <taxon>Fungi incertae sedis</taxon>
        <taxon>Mucoromycota</taxon>
        <taxon>Glomeromycotina</taxon>
        <taxon>Glomeromycetes</taxon>
        <taxon>Glomerales</taxon>
        <taxon>Glomeraceae</taxon>
        <taxon>Funneliformis</taxon>
    </lineage>
</organism>
<gene>
    <name evidence="1" type="ORF">FMOSSE_LOCUS13687</name>
</gene>
<comment type="caution">
    <text evidence="1">The sequence shown here is derived from an EMBL/GenBank/DDBJ whole genome shotgun (WGS) entry which is preliminary data.</text>
</comment>
<protein>
    <submittedName>
        <fullName evidence="1">2422_t:CDS:1</fullName>
    </submittedName>
</protein>
<evidence type="ECO:0000313" key="1">
    <source>
        <dbReference type="EMBL" id="CAG8698119.1"/>
    </source>
</evidence>
<dbReference type="EMBL" id="CAJVPP010008594">
    <property type="protein sequence ID" value="CAG8698119.1"/>
    <property type="molecule type" value="Genomic_DNA"/>
</dbReference>
<accession>A0A9N9HNP4</accession>